<name>A0A4Z1E0K5_9MICO</name>
<accession>A0A4Z1E0K5</accession>
<dbReference type="Pfam" id="PF11625">
    <property type="entry name" value="DUF3253"/>
    <property type="match status" value="1"/>
</dbReference>
<evidence type="ECO:0000313" key="1">
    <source>
        <dbReference type="EMBL" id="TGO04769.1"/>
    </source>
</evidence>
<dbReference type="OrthoDB" id="34459at2"/>
<dbReference type="AlphaFoldDB" id="A0A4Z1E0K5"/>
<comment type="caution">
    <text evidence="1">The sequence shown here is derived from an EMBL/GenBank/DDBJ whole genome shotgun (WGS) entry which is preliminary data.</text>
</comment>
<dbReference type="Proteomes" id="UP000297318">
    <property type="component" value="Unassembled WGS sequence"/>
</dbReference>
<dbReference type="InterPro" id="IPR036390">
    <property type="entry name" value="WH_DNA-bd_sf"/>
</dbReference>
<dbReference type="InterPro" id="IPR021660">
    <property type="entry name" value="DUF3253"/>
</dbReference>
<protein>
    <recommendedName>
        <fullName evidence="3">DUF3253 domain-containing protein</fullName>
    </recommendedName>
</protein>
<gene>
    <name evidence="1" type="ORF">SERN_2362</name>
</gene>
<proteinExistence type="predicted"/>
<sequence length="176" mass="19286">MSDDGDAQPLERTPDGRYVVIDGRRWRATDPGIPEPLAAELRKALMAARRDVGAATRRGEDPTPVRRRVQAAKVALGERGRPWWEPAQEETDDDERIAETVRAMVDVRSPGTTCPSDVARIVGGEDWRALMPAVRRVAEQLVAEGAVVVTQKGEPVPTPWRGPVRIGLPVRGDAEV</sequence>
<reference evidence="1 2" key="1">
    <citation type="submission" date="2018-11" db="EMBL/GenBank/DDBJ databases">
        <title>Complete genome sequencing of the Actinobacteria Serinibacter sp. K3-2.</title>
        <authorList>
            <person name="Rakitin A.L."/>
            <person name="Beletsky A.V."/>
            <person name="Mardanov A.V."/>
            <person name="Ravin N.V."/>
            <person name="Gromova A.S."/>
            <person name="Filippova S.N."/>
            <person name="Gal'Chenko V.F."/>
        </authorList>
    </citation>
    <scope>NUCLEOTIDE SEQUENCE [LARGE SCALE GENOMIC DNA]</scope>
    <source>
        <strain evidence="1 2">K3-2</strain>
    </source>
</reference>
<dbReference type="Gene3D" id="1.10.10.10">
    <property type="entry name" value="Winged helix-like DNA-binding domain superfamily/Winged helix DNA-binding domain"/>
    <property type="match status" value="1"/>
</dbReference>
<dbReference type="EMBL" id="RHPJ01000003">
    <property type="protein sequence ID" value="TGO04769.1"/>
    <property type="molecule type" value="Genomic_DNA"/>
</dbReference>
<keyword evidence="2" id="KW-1185">Reference proteome</keyword>
<organism evidence="1 2">
    <name type="scientific">Serinibacter arcticus</name>
    <dbReference type="NCBI Taxonomy" id="1655435"/>
    <lineage>
        <taxon>Bacteria</taxon>
        <taxon>Bacillati</taxon>
        <taxon>Actinomycetota</taxon>
        <taxon>Actinomycetes</taxon>
        <taxon>Micrococcales</taxon>
        <taxon>Beutenbergiaceae</taxon>
        <taxon>Serinibacter</taxon>
    </lineage>
</organism>
<dbReference type="RefSeq" id="WP_135850315.1">
    <property type="nucleotide sequence ID" value="NZ_RHPJ01000003.1"/>
</dbReference>
<evidence type="ECO:0008006" key="3">
    <source>
        <dbReference type="Google" id="ProtNLM"/>
    </source>
</evidence>
<evidence type="ECO:0000313" key="2">
    <source>
        <dbReference type="Proteomes" id="UP000297318"/>
    </source>
</evidence>
<dbReference type="InterPro" id="IPR036388">
    <property type="entry name" value="WH-like_DNA-bd_sf"/>
</dbReference>
<dbReference type="SUPFAM" id="SSF46785">
    <property type="entry name" value="Winged helix' DNA-binding domain"/>
    <property type="match status" value="1"/>
</dbReference>